<dbReference type="AlphaFoldDB" id="A0A0T5XCJ0"/>
<name>A0A0T5XCJ0_9BACT</name>
<evidence type="ECO:0000256" key="1">
    <source>
        <dbReference type="ARBA" id="ARBA00022630"/>
    </source>
</evidence>
<dbReference type="InterPro" id="IPR005025">
    <property type="entry name" value="FMN_Rdtase-like_dom"/>
</dbReference>
<dbReference type="EMBL" id="ACJX03000001">
    <property type="protein sequence ID" value="KRT36075.1"/>
    <property type="molecule type" value="Genomic_DNA"/>
</dbReference>
<comment type="caution">
    <text evidence="4">The sequence shown here is derived from an EMBL/GenBank/DDBJ whole genome shotgun (WGS) entry which is preliminary data.</text>
</comment>
<gene>
    <name evidence="4" type="ORF">HMPREF1705_03336</name>
</gene>
<dbReference type="OrthoDB" id="6398207at2"/>
<keyword evidence="2" id="KW-0288">FMN</keyword>
<dbReference type="RefSeq" id="WP_057940922.1">
    <property type="nucleotide sequence ID" value="NZ_ACJX03000001.1"/>
</dbReference>
<dbReference type="SUPFAM" id="SSF52218">
    <property type="entry name" value="Flavoproteins"/>
    <property type="match status" value="1"/>
</dbReference>
<dbReference type="eggNOG" id="COG0655">
    <property type="taxonomic scope" value="Bacteria"/>
</dbReference>
<keyword evidence="1" id="KW-0285">Flavoprotein</keyword>
<feature type="domain" description="NADPH-dependent FMN reductase-like" evidence="3">
    <location>
        <begin position="1"/>
        <end position="135"/>
    </location>
</feature>
<dbReference type="PANTHER" id="PTHR43278">
    <property type="entry name" value="NAD(P)H-DEPENDENT FMN-CONTAINING OXIDOREDUCTASE YWQN-RELATED"/>
    <property type="match status" value="1"/>
</dbReference>
<dbReference type="InterPro" id="IPR051796">
    <property type="entry name" value="ISF_SsuE-like"/>
</dbReference>
<reference evidence="5" key="1">
    <citation type="submission" date="2012-09" db="EMBL/GenBank/DDBJ databases">
        <authorList>
            <person name="Weinstock G."/>
            <person name="Sodergren E."/>
            <person name="Clifton S."/>
            <person name="Fulton L."/>
            <person name="Fulton B."/>
            <person name="Courtney L."/>
            <person name="Fronick C."/>
            <person name="Harrison M."/>
            <person name="Strong C."/>
            <person name="Farmer C."/>
            <person name="Delehaunty K."/>
            <person name="Markovic C."/>
            <person name="Hall O."/>
            <person name="Minx P."/>
            <person name="Tomlinson C."/>
            <person name="Mitreva M."/>
            <person name="Nelson J."/>
            <person name="Hou S."/>
            <person name="Wollam A."/>
            <person name="Pepin K.H."/>
            <person name="Johnson M."/>
            <person name="Bhonagiri V."/>
            <person name="Nash W.E."/>
            <person name="Suruliraj S."/>
            <person name="Warren W."/>
            <person name="Chinwalla A."/>
            <person name="Mardis E.R."/>
            <person name="Wilson R.K."/>
        </authorList>
    </citation>
    <scope>NUCLEOTIDE SEQUENCE [LARGE SCALE GENOMIC DNA]</scope>
    <source>
        <strain evidence="5">OS1</strain>
    </source>
</reference>
<evidence type="ECO:0000256" key="2">
    <source>
        <dbReference type="ARBA" id="ARBA00022643"/>
    </source>
</evidence>
<dbReference type="Pfam" id="PF03358">
    <property type="entry name" value="FMN_red"/>
    <property type="match status" value="1"/>
</dbReference>
<dbReference type="InterPro" id="IPR029039">
    <property type="entry name" value="Flavoprotein-like_sf"/>
</dbReference>
<sequence>MKAIGIVCSPRKNGNSDVLVREILKSSGIKENEIFYPNEMNIKGCQACYSCKERGRCAVEDDMGKIYDAIEKADIVVFGAPIYMSGVTAQFKTVLDRLFAFLGPAPEFVSRLPKGKRAAFVVSQGYEDAKEYEAHINQMKNAIASIGFEGVRVLVAPGLNGLGEAIGKPDMVKEARIIGESLVRA</sequence>
<organism evidence="4 5">
    <name type="scientific">Acetomicrobium hydrogeniformans ATCC BAA-1850</name>
    <dbReference type="NCBI Taxonomy" id="592015"/>
    <lineage>
        <taxon>Bacteria</taxon>
        <taxon>Thermotogati</taxon>
        <taxon>Synergistota</taxon>
        <taxon>Synergistia</taxon>
        <taxon>Synergistales</taxon>
        <taxon>Acetomicrobiaceae</taxon>
        <taxon>Acetomicrobium</taxon>
    </lineage>
</organism>
<dbReference type="GO" id="GO:0016491">
    <property type="term" value="F:oxidoreductase activity"/>
    <property type="evidence" value="ECO:0007669"/>
    <property type="project" value="InterPro"/>
</dbReference>
<keyword evidence="5" id="KW-1185">Reference proteome</keyword>
<evidence type="ECO:0000313" key="4">
    <source>
        <dbReference type="EMBL" id="KRT36075.1"/>
    </source>
</evidence>
<dbReference type="Gene3D" id="3.40.50.360">
    <property type="match status" value="1"/>
</dbReference>
<dbReference type="PANTHER" id="PTHR43278:SF2">
    <property type="entry name" value="IRON-SULFUR FLAVOPROTEIN"/>
    <property type="match status" value="1"/>
</dbReference>
<proteinExistence type="predicted"/>
<accession>A0A0T5XCJ0</accession>
<dbReference type="Proteomes" id="UP000005273">
    <property type="component" value="Unassembled WGS sequence"/>
</dbReference>
<dbReference type="STRING" id="592015.HMPREF1705_03336"/>
<evidence type="ECO:0000313" key="5">
    <source>
        <dbReference type="Proteomes" id="UP000005273"/>
    </source>
</evidence>
<evidence type="ECO:0000259" key="3">
    <source>
        <dbReference type="Pfam" id="PF03358"/>
    </source>
</evidence>
<protein>
    <submittedName>
        <fullName evidence="4">Flavin reductase</fullName>
    </submittedName>
</protein>